<dbReference type="STRING" id="180088.A0A1J8RCI4"/>
<protein>
    <recommendedName>
        <fullName evidence="2">Phytocyanin domain-containing protein</fullName>
    </recommendedName>
</protein>
<evidence type="ECO:0000259" key="2">
    <source>
        <dbReference type="Pfam" id="PF02298"/>
    </source>
</evidence>
<dbReference type="AlphaFoldDB" id="A0A1J8RCI4"/>
<feature type="region of interest" description="Disordered" evidence="1">
    <location>
        <begin position="1"/>
        <end position="50"/>
    </location>
</feature>
<evidence type="ECO:0000256" key="1">
    <source>
        <dbReference type="SAM" id="MobiDB-lite"/>
    </source>
</evidence>
<evidence type="ECO:0000313" key="3">
    <source>
        <dbReference type="EMBL" id="OJA21612.1"/>
    </source>
</evidence>
<feature type="region of interest" description="Disordered" evidence="1">
    <location>
        <begin position="379"/>
        <end position="414"/>
    </location>
</feature>
<dbReference type="InterPro" id="IPR003245">
    <property type="entry name" value="Phytocyanin_dom"/>
</dbReference>
<dbReference type="GO" id="GO:0009055">
    <property type="term" value="F:electron transfer activity"/>
    <property type="evidence" value="ECO:0007669"/>
    <property type="project" value="InterPro"/>
</dbReference>
<dbReference type="Pfam" id="PF02298">
    <property type="entry name" value="Cu_bind_like"/>
    <property type="match status" value="1"/>
</dbReference>
<proteinExistence type="predicted"/>
<dbReference type="PANTHER" id="PTHR34883:SF15">
    <property type="entry name" value="EXTRACELLULAR SERINE-RICH PROTEIN"/>
    <property type="match status" value="1"/>
</dbReference>
<organism evidence="3 4">
    <name type="scientific">Rhizopogon vesiculosus</name>
    <dbReference type="NCBI Taxonomy" id="180088"/>
    <lineage>
        <taxon>Eukaryota</taxon>
        <taxon>Fungi</taxon>
        <taxon>Dikarya</taxon>
        <taxon>Basidiomycota</taxon>
        <taxon>Agaricomycotina</taxon>
        <taxon>Agaricomycetes</taxon>
        <taxon>Agaricomycetidae</taxon>
        <taxon>Boletales</taxon>
        <taxon>Suillineae</taxon>
        <taxon>Rhizopogonaceae</taxon>
        <taxon>Rhizopogon</taxon>
    </lineage>
</organism>
<dbReference type="SUPFAM" id="SSF49503">
    <property type="entry name" value="Cupredoxins"/>
    <property type="match status" value="1"/>
</dbReference>
<feature type="domain" description="Phytocyanin" evidence="2">
    <location>
        <begin position="198"/>
        <end position="266"/>
    </location>
</feature>
<keyword evidence="4" id="KW-1185">Reference proteome</keyword>
<evidence type="ECO:0000313" key="4">
    <source>
        <dbReference type="Proteomes" id="UP000183567"/>
    </source>
</evidence>
<accession>A0A1J8RCI4</accession>
<dbReference type="EMBL" id="LVVM01000080">
    <property type="protein sequence ID" value="OJA21612.1"/>
    <property type="molecule type" value="Genomic_DNA"/>
</dbReference>
<dbReference type="InterPro" id="IPR052953">
    <property type="entry name" value="Ser-rich/MCO-related"/>
</dbReference>
<dbReference type="OrthoDB" id="2331100at2759"/>
<sequence length="434" mass="43870">MSAMGYTMAPPAKEGAHNGSSGGKGHKKGKDDVATSSGMDGYGSINSSMDNMTTTAQTTVTLSTSMSDTTTTALTSMSDTTTTAQATWTPATYMSGTTAAAQTTYSTTWSAMNTYSTPAYGSGSYGGGGGGGGGGSGYQSCMQMCAASYGAPMMASSTWSSPPASTTAAGGSSGMTHTVIVAPTQGVLRYVPFAINASVGDTVAFVWNANNHTVTKSSQLAICNKTEDMLFTSGEQNKSFVFTQTVNDTNATFFYCGTPGHCQKGMFGIINPPNAAGSSGAVSSMMSAMASNSSNMTAMVNYTQMMTAGDPMAATWGGNIDMSGMPASSYQYVLENVMYMRTFLAANPETLSADGSINLSSAGTTPLMVPKDITVAASNSSTGTSTPGYGSPTSASAGATSTSSPSPTLKSGARSLGSSSIIVSFVAISLAFVL</sequence>
<dbReference type="PANTHER" id="PTHR34883">
    <property type="entry name" value="SERINE-RICH PROTEIN, PUTATIVE-RELATED-RELATED"/>
    <property type="match status" value="1"/>
</dbReference>
<gene>
    <name evidence="3" type="ORF">AZE42_01682</name>
</gene>
<comment type="caution">
    <text evidence="3">The sequence shown here is derived from an EMBL/GenBank/DDBJ whole genome shotgun (WGS) entry which is preliminary data.</text>
</comment>
<dbReference type="Gene3D" id="2.60.40.420">
    <property type="entry name" value="Cupredoxins - blue copper proteins"/>
    <property type="match status" value="1"/>
</dbReference>
<dbReference type="Proteomes" id="UP000183567">
    <property type="component" value="Unassembled WGS sequence"/>
</dbReference>
<name>A0A1J8RCI4_9AGAM</name>
<feature type="compositionally biased region" description="Polar residues" evidence="1">
    <location>
        <begin position="34"/>
        <end position="50"/>
    </location>
</feature>
<feature type="compositionally biased region" description="Low complexity" evidence="1">
    <location>
        <begin position="379"/>
        <end position="408"/>
    </location>
</feature>
<reference evidence="3 4" key="1">
    <citation type="submission" date="2016-03" db="EMBL/GenBank/DDBJ databases">
        <title>Comparative genomics of the ectomycorrhizal sister species Rhizopogon vinicolor and Rhizopogon vesiculosus (Basidiomycota: Boletales) reveals a divergence of the mating type B locus.</title>
        <authorList>
            <person name="Mujic A.B."/>
            <person name="Kuo A."/>
            <person name="Tritt A."/>
            <person name="Lipzen A."/>
            <person name="Chen C."/>
            <person name="Johnson J."/>
            <person name="Sharma A."/>
            <person name="Barry K."/>
            <person name="Grigoriev I.V."/>
            <person name="Spatafora J.W."/>
        </authorList>
    </citation>
    <scope>NUCLEOTIDE SEQUENCE [LARGE SCALE GENOMIC DNA]</scope>
    <source>
        <strain evidence="3 4">AM-OR11-056</strain>
    </source>
</reference>
<dbReference type="InterPro" id="IPR008972">
    <property type="entry name" value="Cupredoxin"/>
</dbReference>